<evidence type="ECO:0000256" key="1">
    <source>
        <dbReference type="RuleBase" id="RU004429"/>
    </source>
</evidence>
<sequence length="259" mass="26641">MLEPATLAVSGEAVVFWVLAPIALGGAVGLVLARSAVHAALMLVCTMLSMGVFYIAQSAPFLGFTQIMVYTGAIMMLFLFVLMLFGSGSRDSVMETLKGQRIAAIALGIGLSALLAGGIAHAVSGMFVSPVGPPTVTTSAGQESNVAAIAQSLFTTYVFAFELIAALLTVAAMGALMFAHVSRHGERKGQREHSRERFAEGNYPGPKSGPGVFATSSSTATPALLPDGSVAGSSISEHVAPRQLTAVEAAPKKTLGGRE</sequence>
<dbReference type="RefSeq" id="WP_380620041.1">
    <property type="nucleotide sequence ID" value="NZ_JBHSDK010000013.1"/>
</dbReference>
<feature type="region of interest" description="Disordered" evidence="2">
    <location>
        <begin position="183"/>
        <end position="259"/>
    </location>
</feature>
<keyword evidence="1" id="KW-0874">Quinone</keyword>
<dbReference type="PANTHER" id="PTHR33269:SF19">
    <property type="entry name" value="NADH-QUINONE OXIDOREDUCTASE SUBUNIT J"/>
    <property type="match status" value="1"/>
</dbReference>
<feature type="transmembrane region" description="Helical" evidence="1">
    <location>
        <begin position="14"/>
        <end position="33"/>
    </location>
</feature>
<comment type="caution">
    <text evidence="3">The sequence shown here is derived from an EMBL/GenBank/DDBJ whole genome shotgun (WGS) entry which is preliminary data.</text>
</comment>
<feature type="transmembrane region" description="Helical" evidence="1">
    <location>
        <begin position="67"/>
        <end position="85"/>
    </location>
</feature>
<comment type="similarity">
    <text evidence="1">Belongs to the complex I subunit 6 family.</text>
</comment>
<keyword evidence="4" id="KW-1185">Reference proteome</keyword>
<evidence type="ECO:0000313" key="4">
    <source>
        <dbReference type="Proteomes" id="UP001595823"/>
    </source>
</evidence>
<feature type="transmembrane region" description="Helical" evidence="1">
    <location>
        <begin position="40"/>
        <end position="61"/>
    </location>
</feature>
<accession>A0ABV8TY38</accession>
<dbReference type="InterPro" id="IPR001457">
    <property type="entry name" value="NADH_UbQ/plastoQ_OxRdtase_su6"/>
</dbReference>
<dbReference type="EC" id="7.1.1.-" evidence="1"/>
<dbReference type="Pfam" id="PF00499">
    <property type="entry name" value="Oxidored_q3"/>
    <property type="match status" value="1"/>
</dbReference>
<evidence type="ECO:0000256" key="2">
    <source>
        <dbReference type="SAM" id="MobiDB-lite"/>
    </source>
</evidence>
<dbReference type="InterPro" id="IPR042106">
    <property type="entry name" value="Nuo/plastoQ_OxRdtase_6_NuoJ"/>
</dbReference>
<keyword evidence="1" id="KW-1003">Cell membrane</keyword>
<dbReference type="NCBIfam" id="NF005165">
    <property type="entry name" value="PRK06638.1-5"/>
    <property type="match status" value="1"/>
</dbReference>
<dbReference type="Gene3D" id="1.20.120.1200">
    <property type="entry name" value="NADH-ubiquinone/plastoquinone oxidoreductase chain 6, subunit NuoJ"/>
    <property type="match status" value="1"/>
</dbReference>
<keyword evidence="1" id="KW-0472">Membrane</keyword>
<dbReference type="PANTHER" id="PTHR33269">
    <property type="entry name" value="NADH-UBIQUINONE OXIDOREDUCTASE CHAIN 6"/>
    <property type="match status" value="1"/>
</dbReference>
<dbReference type="EMBL" id="JBHSDK010000013">
    <property type="protein sequence ID" value="MFC4335348.1"/>
    <property type="molecule type" value="Genomic_DNA"/>
</dbReference>
<dbReference type="Proteomes" id="UP001595823">
    <property type="component" value="Unassembled WGS sequence"/>
</dbReference>
<feature type="compositionally biased region" description="Basic and acidic residues" evidence="2">
    <location>
        <begin position="183"/>
        <end position="199"/>
    </location>
</feature>
<keyword evidence="3" id="KW-0560">Oxidoreductase</keyword>
<organism evidence="3 4">
    <name type="scientific">Salininema proteolyticum</name>
    <dbReference type="NCBI Taxonomy" id="1607685"/>
    <lineage>
        <taxon>Bacteria</taxon>
        <taxon>Bacillati</taxon>
        <taxon>Actinomycetota</taxon>
        <taxon>Actinomycetes</taxon>
        <taxon>Glycomycetales</taxon>
        <taxon>Glycomycetaceae</taxon>
        <taxon>Salininema</taxon>
    </lineage>
</organism>
<feature type="transmembrane region" description="Helical" evidence="1">
    <location>
        <begin position="148"/>
        <end position="181"/>
    </location>
</feature>
<comment type="function">
    <text evidence="1">NDH-1 shuttles electrons from NADH, via FMN and iron-sulfur (Fe-S) centers, to quinones in the respiratory chain. Couples the redox reaction to proton translocation (for every two electrons transferred, four hydrogen ions are translocated across the cytoplasmic membrane), and thus conserves the redox energy in a proton gradient.</text>
</comment>
<keyword evidence="1" id="KW-0812">Transmembrane</keyword>
<protein>
    <recommendedName>
        <fullName evidence="1">NADH-quinone oxidoreductase subunit J</fullName>
        <ecNumber evidence="1">7.1.1.-</ecNumber>
    </recommendedName>
</protein>
<reference evidence="4" key="1">
    <citation type="journal article" date="2019" name="Int. J. Syst. Evol. Microbiol.">
        <title>The Global Catalogue of Microorganisms (GCM) 10K type strain sequencing project: providing services to taxonomists for standard genome sequencing and annotation.</title>
        <authorList>
            <consortium name="The Broad Institute Genomics Platform"/>
            <consortium name="The Broad Institute Genome Sequencing Center for Infectious Disease"/>
            <person name="Wu L."/>
            <person name="Ma J."/>
        </authorList>
    </citation>
    <scope>NUCLEOTIDE SEQUENCE [LARGE SCALE GENOMIC DNA]</scope>
    <source>
        <strain evidence="4">IBRC-M 10908</strain>
    </source>
</reference>
<comment type="catalytic activity">
    <reaction evidence="1">
        <text>a quinone + NADH + 5 H(+)(in) = a quinol + NAD(+) + 4 H(+)(out)</text>
        <dbReference type="Rhea" id="RHEA:57888"/>
        <dbReference type="ChEBI" id="CHEBI:15378"/>
        <dbReference type="ChEBI" id="CHEBI:24646"/>
        <dbReference type="ChEBI" id="CHEBI:57540"/>
        <dbReference type="ChEBI" id="CHEBI:57945"/>
        <dbReference type="ChEBI" id="CHEBI:132124"/>
    </reaction>
</comment>
<name>A0ABV8TY38_9ACTN</name>
<gene>
    <name evidence="3" type="ORF">ACFPET_09075</name>
</gene>
<dbReference type="GO" id="GO:0050136">
    <property type="term" value="F:NADH dehydrogenase (quinone) (non-electrogenic) activity"/>
    <property type="evidence" value="ECO:0007669"/>
    <property type="project" value="UniProtKB-EC"/>
</dbReference>
<proteinExistence type="inferred from homology"/>
<keyword evidence="1" id="KW-0520">NAD</keyword>
<comment type="subcellular location">
    <subcellularLocation>
        <location evidence="1">Cell membrane</location>
        <topology evidence="1">Multi-pass membrane protein</topology>
    </subcellularLocation>
</comment>
<feature type="transmembrane region" description="Helical" evidence="1">
    <location>
        <begin position="105"/>
        <end position="128"/>
    </location>
</feature>
<keyword evidence="1" id="KW-1133">Transmembrane helix</keyword>
<evidence type="ECO:0000313" key="3">
    <source>
        <dbReference type="EMBL" id="MFC4335348.1"/>
    </source>
</evidence>